<dbReference type="GeneID" id="64600520"/>
<organism evidence="2 3">
    <name type="scientific">Suillus plorans</name>
    <dbReference type="NCBI Taxonomy" id="116603"/>
    <lineage>
        <taxon>Eukaryota</taxon>
        <taxon>Fungi</taxon>
        <taxon>Dikarya</taxon>
        <taxon>Basidiomycota</taxon>
        <taxon>Agaricomycotina</taxon>
        <taxon>Agaricomycetes</taxon>
        <taxon>Agaricomycetidae</taxon>
        <taxon>Boletales</taxon>
        <taxon>Suillineae</taxon>
        <taxon>Suillaceae</taxon>
        <taxon>Suillus</taxon>
    </lineage>
</organism>
<evidence type="ECO:0000256" key="1">
    <source>
        <dbReference type="SAM" id="MobiDB-lite"/>
    </source>
</evidence>
<name>A0A9P7DH81_9AGAM</name>
<dbReference type="AlphaFoldDB" id="A0A9P7DH81"/>
<evidence type="ECO:0000313" key="2">
    <source>
        <dbReference type="EMBL" id="KAG1792590.1"/>
    </source>
</evidence>
<dbReference type="EMBL" id="JABBWE010000035">
    <property type="protein sequence ID" value="KAG1792590.1"/>
    <property type="molecule type" value="Genomic_DNA"/>
</dbReference>
<protein>
    <submittedName>
        <fullName evidence="2">Uncharacterized protein</fullName>
    </submittedName>
</protein>
<feature type="compositionally biased region" description="Polar residues" evidence="1">
    <location>
        <begin position="201"/>
        <end position="212"/>
    </location>
</feature>
<dbReference type="OrthoDB" id="3060725at2759"/>
<evidence type="ECO:0000313" key="3">
    <source>
        <dbReference type="Proteomes" id="UP000719766"/>
    </source>
</evidence>
<proteinExistence type="predicted"/>
<sequence length="362" mass="41143">MADKKAASTYDARLSNQIYEQLYDYIRRQPNQLCLADALYEKDFRRETDNRGNIFFTNNHTNQDYEILLPAEIAPFTCGTKLQAIGSHWLGRQTEPNYIEDNTLVKCPLACTMGHQAPRLVNDCWYNTIAEINNIIETEKERDERNGENFIVKDCLGRSSSDNTDPDVIIVHTQRLYDVPQDLREHKKSAGKTSRMQKMTLDPVTSTSTSGKTAVRGDSTMMSQDASHDKQNTVISANTMHSPTLLPDYGGPIFHHRRASLRQLDIRDSTNNLITPDNWYSELRQGTLVLFAATMHGYVQKDPGQKGRKTWQLVAKSIKVIDRLNESVEPRYKAVLPTAEKRGTTSSAALTDFKIEKKIRAK</sequence>
<reference evidence="2" key="1">
    <citation type="journal article" date="2020" name="New Phytol.">
        <title>Comparative genomics reveals dynamic genome evolution in host specialist ectomycorrhizal fungi.</title>
        <authorList>
            <person name="Lofgren L.A."/>
            <person name="Nguyen N.H."/>
            <person name="Vilgalys R."/>
            <person name="Ruytinx J."/>
            <person name="Liao H.L."/>
            <person name="Branco S."/>
            <person name="Kuo A."/>
            <person name="LaButti K."/>
            <person name="Lipzen A."/>
            <person name="Andreopoulos W."/>
            <person name="Pangilinan J."/>
            <person name="Riley R."/>
            <person name="Hundley H."/>
            <person name="Na H."/>
            <person name="Barry K."/>
            <person name="Grigoriev I.V."/>
            <person name="Stajich J.E."/>
            <person name="Kennedy P.G."/>
        </authorList>
    </citation>
    <scope>NUCLEOTIDE SEQUENCE</scope>
    <source>
        <strain evidence="2">S12</strain>
    </source>
</reference>
<accession>A0A9P7DH81</accession>
<feature type="region of interest" description="Disordered" evidence="1">
    <location>
        <begin position="201"/>
        <end position="227"/>
    </location>
</feature>
<gene>
    <name evidence="2" type="ORF">HD556DRAFT_1444274</name>
</gene>
<dbReference type="RefSeq" id="XP_041159169.1">
    <property type="nucleotide sequence ID" value="XM_041306756.1"/>
</dbReference>
<comment type="caution">
    <text evidence="2">The sequence shown here is derived from an EMBL/GenBank/DDBJ whole genome shotgun (WGS) entry which is preliminary data.</text>
</comment>
<keyword evidence="3" id="KW-1185">Reference proteome</keyword>
<dbReference type="Proteomes" id="UP000719766">
    <property type="component" value="Unassembled WGS sequence"/>
</dbReference>